<accession>A0A836A4K3</accession>
<dbReference type="AlphaFoldDB" id="A0A836A4K3"/>
<comment type="caution">
    <text evidence="1">The sequence shown here is derived from an EMBL/GenBank/DDBJ whole genome shotgun (WGS) entry which is preliminary data.</text>
</comment>
<name>A0A836A4K3_SHEEP</name>
<evidence type="ECO:0000313" key="2">
    <source>
        <dbReference type="Proteomes" id="UP000664991"/>
    </source>
</evidence>
<dbReference type="EMBL" id="JAEMGP010000006">
    <property type="protein sequence ID" value="KAG5207683.1"/>
    <property type="molecule type" value="Genomic_DNA"/>
</dbReference>
<evidence type="ECO:0000313" key="1">
    <source>
        <dbReference type="EMBL" id="KAG5207683.1"/>
    </source>
</evidence>
<organism evidence="1 2">
    <name type="scientific">Ovis aries</name>
    <name type="common">Sheep</name>
    <dbReference type="NCBI Taxonomy" id="9940"/>
    <lineage>
        <taxon>Eukaryota</taxon>
        <taxon>Metazoa</taxon>
        <taxon>Chordata</taxon>
        <taxon>Craniata</taxon>
        <taxon>Vertebrata</taxon>
        <taxon>Euteleostomi</taxon>
        <taxon>Mammalia</taxon>
        <taxon>Eutheria</taxon>
        <taxon>Laurasiatheria</taxon>
        <taxon>Artiodactyla</taxon>
        <taxon>Ruminantia</taxon>
        <taxon>Pecora</taxon>
        <taxon>Bovidae</taxon>
        <taxon>Caprinae</taxon>
        <taxon>Ovis</taxon>
    </lineage>
</organism>
<dbReference type="GO" id="GO:0007094">
    <property type="term" value="P:mitotic spindle assembly checkpoint signaling"/>
    <property type="evidence" value="ECO:0007669"/>
    <property type="project" value="InterPro"/>
</dbReference>
<sequence length="99" mass="11604">MELERTSSTSAWGQHLEPYHNWELWKHIQQLQEQEAKLDPEMKEQLGRNRLSKQGLDAGTRKLLEDCLAEVCETISVLKGRISELLWSVMNRDVQMKLL</sequence>
<proteinExistence type="predicted"/>
<gene>
    <name evidence="1" type="ORF">JEQ12_017447</name>
</gene>
<protein>
    <submittedName>
        <fullName evidence="1">Uncharacterized protein</fullName>
    </submittedName>
</protein>
<dbReference type="Proteomes" id="UP000664991">
    <property type="component" value="Unassembled WGS sequence"/>
</dbReference>
<dbReference type="InterPro" id="IPR008672">
    <property type="entry name" value="Mad1"/>
</dbReference>
<dbReference type="Pfam" id="PF05557">
    <property type="entry name" value="MAD"/>
    <property type="match status" value="1"/>
</dbReference>
<reference evidence="1 2" key="1">
    <citation type="submission" date="2020-12" db="EMBL/GenBank/DDBJ databases">
        <title>De novo assembly of Tibetan sheep genome.</title>
        <authorList>
            <person name="Li X."/>
        </authorList>
    </citation>
    <scope>NUCLEOTIDE SEQUENCE [LARGE SCALE GENOMIC DNA]</scope>
    <source>
        <tissue evidence="1">Heart</tissue>
    </source>
</reference>